<evidence type="ECO:0000313" key="9">
    <source>
        <dbReference type="Proteomes" id="UP001634393"/>
    </source>
</evidence>
<evidence type="ECO:0000259" key="5">
    <source>
        <dbReference type="Pfam" id="PF06978"/>
    </source>
</evidence>
<keyword evidence="9" id="KW-1185">Reference proteome</keyword>
<dbReference type="InterPro" id="IPR039182">
    <property type="entry name" value="Pop1"/>
</dbReference>
<sequence length="816" mass="92225">MVTDGSKNKTKLSAAPPHELNVRRFAESRASELESLHNIVAARLDNDFRCPRNKRKRTTGHDNRGSKKKFRKGDKSHRDSSTKGERKISRRVRRSIELKKNLPSGFGNSGDGTKRLRTHLWHAKRFTMTKLWGFHIPLGLHGRGRGSRALLKKLKSGVLVHDASYCGTVQLEGPQDKLVSILSFVLVHPQSHCEAISRDILAGNIFGSAVLHSAGNPCCPSIAPVTYMWRPLRRTNTDTDGHVVHVSNDQQNFEGSTFRQLWVWIHAAAFGEAYETLRRACEMEMDTSSGVAQCISLEGQLGKLELVGSKAFELLQKTLFPVRCVSENYWHLKKCSADEHDDHMEQEKRCIFNNFDQISSSAVIPVTVMDPRTSTKKGDFSASERNSLNLLGSEESETIEQTIPSLPKLETEGVADDSDLWDASKGLCSPLEESVVNLEKNHQRKDFIRLGPKTSGTQHASFDGKFSRSCPIFVLKNGDHEDSVIRYSLILPLSWVKVFWLNFISNGAHAIGLRELRWIACEIGLPYFPSDFPDSNAYFHTMTMEAAVSNQEAELRPPSKRPLEVPIPPPWNCVSLNFEKLSNKNSGSEKSETKLLECLDVQFEGFVARTSLMLNNFLNTTHLVLFPRTPDQNNSMYKLMKDEELLKQDTIIPDVKNYKAQCFVRVLLRAYKEGVFEQGAVVCAPHVSDLKLWTRSESVDKQLQIPESSLQSYFLKVPSGKWELQIPEDPAVQESFRWPIGFVTTGFVRGSKKATAGAFCEATLLSKLRMEQWKALPVRQRRKEIYVLVRNMRSTAYRLALATIALEQVEEDVKFM</sequence>
<comment type="subcellular location">
    <subcellularLocation>
        <location evidence="1">Nucleus</location>
    </subcellularLocation>
</comment>
<dbReference type="Pfam" id="PF08170">
    <property type="entry name" value="POPLD"/>
    <property type="match status" value="1"/>
</dbReference>
<accession>A0ABD3SUV0</accession>
<dbReference type="PANTHER" id="PTHR22731">
    <property type="entry name" value="RIBONUCLEASES P/MRP PROTEIN SUBUNIT POP1"/>
    <property type="match status" value="1"/>
</dbReference>
<dbReference type="AlphaFoldDB" id="A0ABD3SUV0"/>
<evidence type="ECO:0000256" key="4">
    <source>
        <dbReference type="SAM" id="MobiDB-lite"/>
    </source>
</evidence>
<protein>
    <submittedName>
        <fullName evidence="8">Uncharacterized protein</fullName>
    </submittedName>
</protein>
<dbReference type="EMBL" id="JBJXBP010000005">
    <property type="protein sequence ID" value="KAL3828384.1"/>
    <property type="molecule type" value="Genomic_DNA"/>
</dbReference>
<evidence type="ECO:0000256" key="3">
    <source>
        <dbReference type="ARBA" id="ARBA00023242"/>
    </source>
</evidence>
<gene>
    <name evidence="8" type="ORF">ACJIZ3_017186</name>
</gene>
<proteinExistence type="predicted"/>
<feature type="compositionally biased region" description="Basic residues" evidence="4">
    <location>
        <begin position="66"/>
        <end position="75"/>
    </location>
</feature>
<dbReference type="Pfam" id="PF22770">
    <property type="entry name" value="POP1_C"/>
    <property type="match status" value="1"/>
</dbReference>
<feature type="region of interest" description="Disordered" evidence="4">
    <location>
        <begin position="51"/>
        <end position="94"/>
    </location>
</feature>
<dbReference type="InterPro" id="IPR012590">
    <property type="entry name" value="POPLD_dom"/>
</dbReference>
<feature type="domain" description="Pop1 N-terminal" evidence="5">
    <location>
        <begin position="116"/>
        <end position="173"/>
    </location>
</feature>
<dbReference type="InterPro" id="IPR055079">
    <property type="entry name" value="POP1_C"/>
</dbReference>
<feature type="domain" description="POP1 C-terminal" evidence="7">
    <location>
        <begin position="726"/>
        <end position="804"/>
    </location>
</feature>
<evidence type="ECO:0000256" key="2">
    <source>
        <dbReference type="ARBA" id="ARBA00022694"/>
    </source>
</evidence>
<dbReference type="Proteomes" id="UP001634393">
    <property type="component" value="Unassembled WGS sequence"/>
</dbReference>
<organism evidence="8 9">
    <name type="scientific">Penstemon smallii</name>
    <dbReference type="NCBI Taxonomy" id="265156"/>
    <lineage>
        <taxon>Eukaryota</taxon>
        <taxon>Viridiplantae</taxon>
        <taxon>Streptophyta</taxon>
        <taxon>Embryophyta</taxon>
        <taxon>Tracheophyta</taxon>
        <taxon>Spermatophyta</taxon>
        <taxon>Magnoliopsida</taxon>
        <taxon>eudicotyledons</taxon>
        <taxon>Gunneridae</taxon>
        <taxon>Pentapetalae</taxon>
        <taxon>asterids</taxon>
        <taxon>lamiids</taxon>
        <taxon>Lamiales</taxon>
        <taxon>Plantaginaceae</taxon>
        <taxon>Cheloneae</taxon>
        <taxon>Penstemon</taxon>
    </lineage>
</organism>
<comment type="caution">
    <text evidence="8">The sequence shown here is derived from an EMBL/GenBank/DDBJ whole genome shotgun (WGS) entry which is preliminary data.</text>
</comment>
<keyword evidence="3" id="KW-0539">Nucleus</keyword>
<reference evidence="8 9" key="1">
    <citation type="submission" date="2024-12" db="EMBL/GenBank/DDBJ databases">
        <title>The unique morphological basis and parallel evolutionary history of personate flowers in Penstemon.</title>
        <authorList>
            <person name="Depatie T.H."/>
            <person name="Wessinger C.A."/>
        </authorList>
    </citation>
    <scope>NUCLEOTIDE SEQUENCE [LARGE SCALE GENOMIC DNA]</scope>
    <source>
        <strain evidence="8">WTNN_2</strain>
        <tissue evidence="8">Leaf</tissue>
    </source>
</reference>
<dbReference type="GO" id="GO:0005634">
    <property type="term" value="C:nucleus"/>
    <property type="evidence" value="ECO:0007669"/>
    <property type="project" value="UniProtKB-SubCell"/>
</dbReference>
<evidence type="ECO:0000259" key="6">
    <source>
        <dbReference type="Pfam" id="PF08170"/>
    </source>
</evidence>
<dbReference type="Pfam" id="PF06978">
    <property type="entry name" value="POP1_N"/>
    <property type="match status" value="1"/>
</dbReference>
<dbReference type="InterPro" id="IPR009723">
    <property type="entry name" value="Pop1_N"/>
</dbReference>
<evidence type="ECO:0000259" key="7">
    <source>
        <dbReference type="Pfam" id="PF22770"/>
    </source>
</evidence>
<evidence type="ECO:0000256" key="1">
    <source>
        <dbReference type="ARBA" id="ARBA00004123"/>
    </source>
</evidence>
<feature type="compositionally biased region" description="Basic and acidic residues" evidence="4">
    <location>
        <begin position="76"/>
        <end position="87"/>
    </location>
</feature>
<name>A0ABD3SUV0_9LAMI</name>
<evidence type="ECO:0000313" key="8">
    <source>
        <dbReference type="EMBL" id="KAL3828384.1"/>
    </source>
</evidence>
<feature type="region of interest" description="Disordered" evidence="4">
    <location>
        <begin position="1"/>
        <end position="21"/>
    </location>
</feature>
<dbReference type="PANTHER" id="PTHR22731:SF3">
    <property type="entry name" value="RIBONUCLEASES P_MRP PROTEIN SUBUNIT POP1"/>
    <property type="match status" value="1"/>
</dbReference>
<keyword evidence="2" id="KW-0819">tRNA processing</keyword>
<feature type="domain" description="POPLD" evidence="6">
    <location>
        <begin position="487"/>
        <end position="563"/>
    </location>
</feature>
<dbReference type="GO" id="GO:0008033">
    <property type="term" value="P:tRNA processing"/>
    <property type="evidence" value="ECO:0007669"/>
    <property type="project" value="UniProtKB-KW"/>
</dbReference>